<sequence length="168" mass="17437">MALCVCLSWRAAVVMPALLVLQLIAGCASLTGPWTAPEVALLGAQPKLLGLDRQSFLVNLGVTNPNDRALPIKGLSYRVQVEGQDLAEGSSELARLIPAGGTEQVEVEVNSNLLGLMPSLPGLLLTKDKLAWTVSGIAYVDAGGVRLPVPYRHSGTIAPAALVSGAGF</sequence>
<dbReference type="RefSeq" id="WP_093028442.1">
    <property type="nucleotide sequence ID" value="NZ_FNNZ01000002.1"/>
</dbReference>
<name>A0A1H2RXE4_THIRO</name>
<organism evidence="2 3">
    <name type="scientific">Thiocapsa roseopersicina</name>
    <dbReference type="NCBI Taxonomy" id="1058"/>
    <lineage>
        <taxon>Bacteria</taxon>
        <taxon>Pseudomonadati</taxon>
        <taxon>Pseudomonadota</taxon>
        <taxon>Gammaproteobacteria</taxon>
        <taxon>Chromatiales</taxon>
        <taxon>Chromatiaceae</taxon>
        <taxon>Thiocapsa</taxon>
    </lineage>
</organism>
<keyword evidence="3" id="KW-1185">Reference proteome</keyword>
<feature type="domain" description="Water stress and hypersensitive response" evidence="1">
    <location>
        <begin position="39"/>
        <end position="156"/>
    </location>
</feature>
<accession>A0A1H2RXE4</accession>
<dbReference type="STRING" id="1058.SAMN05421783_102213"/>
<dbReference type="InterPro" id="IPR013990">
    <property type="entry name" value="WHy-dom"/>
</dbReference>
<reference evidence="3" key="1">
    <citation type="submission" date="2016-10" db="EMBL/GenBank/DDBJ databases">
        <authorList>
            <person name="Varghese N."/>
            <person name="Submissions S."/>
        </authorList>
    </citation>
    <scope>NUCLEOTIDE SEQUENCE [LARGE SCALE GENOMIC DNA]</scope>
    <source>
        <strain evidence="3">DSM 217</strain>
    </source>
</reference>
<dbReference type="SMART" id="SM00769">
    <property type="entry name" value="WHy"/>
    <property type="match status" value="1"/>
</dbReference>
<proteinExistence type="predicted"/>
<dbReference type="Proteomes" id="UP000198816">
    <property type="component" value="Unassembled WGS sequence"/>
</dbReference>
<gene>
    <name evidence="2" type="ORF">SAMN05421783_102213</name>
</gene>
<evidence type="ECO:0000313" key="2">
    <source>
        <dbReference type="EMBL" id="SDW24152.1"/>
    </source>
</evidence>
<dbReference type="OrthoDB" id="6196336at2"/>
<dbReference type="SUPFAM" id="SSF117070">
    <property type="entry name" value="LEA14-like"/>
    <property type="match status" value="1"/>
</dbReference>
<protein>
    <submittedName>
        <fullName evidence="2">LEA14-like dessication related protein</fullName>
    </submittedName>
</protein>
<dbReference type="InterPro" id="IPR004864">
    <property type="entry name" value="LEA_2"/>
</dbReference>
<dbReference type="AlphaFoldDB" id="A0A1H2RXE4"/>
<dbReference type="Gene3D" id="2.60.40.1820">
    <property type="match status" value="1"/>
</dbReference>
<evidence type="ECO:0000313" key="3">
    <source>
        <dbReference type="Proteomes" id="UP000198816"/>
    </source>
</evidence>
<dbReference type="Pfam" id="PF03168">
    <property type="entry name" value="LEA_2"/>
    <property type="match status" value="1"/>
</dbReference>
<evidence type="ECO:0000259" key="1">
    <source>
        <dbReference type="SMART" id="SM00769"/>
    </source>
</evidence>
<dbReference type="EMBL" id="FNNZ01000002">
    <property type="protein sequence ID" value="SDW24152.1"/>
    <property type="molecule type" value="Genomic_DNA"/>
</dbReference>
<dbReference type="GO" id="GO:0009269">
    <property type="term" value="P:response to desiccation"/>
    <property type="evidence" value="ECO:0007669"/>
    <property type="project" value="InterPro"/>
</dbReference>